<dbReference type="EMBL" id="JXXD01000223">
    <property type="protein sequence ID" value="KIZ33760.1"/>
    <property type="molecule type" value="Genomic_DNA"/>
</dbReference>
<dbReference type="CDD" id="cd20708">
    <property type="entry name" value="MIX_IV"/>
    <property type="match status" value="1"/>
</dbReference>
<proteinExistence type="predicted"/>
<reference evidence="2 3" key="1">
    <citation type="submission" date="2014-11" db="EMBL/GenBank/DDBJ databases">
        <title>Genomics and ecophysiology of heterotrophic nitrogen fixing bacteria isolated from estuarine surface water.</title>
        <authorList>
            <person name="Bentzon-Tilia M."/>
            <person name="Severin I."/>
            <person name="Hansen L.H."/>
            <person name="Riemann L."/>
        </authorList>
    </citation>
    <scope>NUCLEOTIDE SEQUENCE [LARGE SCALE GENOMIC DNA]</scope>
    <source>
        <strain evidence="2 3">BAL361</strain>
    </source>
</reference>
<evidence type="ECO:0000313" key="2">
    <source>
        <dbReference type="EMBL" id="KIZ33760.1"/>
    </source>
</evidence>
<protein>
    <recommendedName>
        <fullName evidence="1">Toxin VasX N-terminal region domain-containing protein</fullName>
    </recommendedName>
</protein>
<comment type="caution">
    <text evidence="2">The sequence shown here is derived from an EMBL/GenBank/DDBJ whole genome shotgun (WGS) entry which is preliminary data.</text>
</comment>
<dbReference type="Proteomes" id="UP000032439">
    <property type="component" value="Unassembled WGS sequence"/>
</dbReference>
<name>A0A0D7DZY7_STUST</name>
<accession>A0A0D7DZY7</accession>
<organism evidence="2 3">
    <name type="scientific">Stutzerimonas stutzeri</name>
    <name type="common">Pseudomonas stutzeri</name>
    <dbReference type="NCBI Taxonomy" id="316"/>
    <lineage>
        <taxon>Bacteria</taxon>
        <taxon>Pseudomonadati</taxon>
        <taxon>Pseudomonadota</taxon>
        <taxon>Gammaproteobacteria</taxon>
        <taxon>Pseudomonadales</taxon>
        <taxon>Pseudomonadaceae</taxon>
        <taxon>Stutzerimonas</taxon>
    </lineage>
</organism>
<dbReference type="PATRIC" id="fig|316.110.peg.2107"/>
<dbReference type="Pfam" id="PF20249">
    <property type="entry name" value="VasX_N"/>
    <property type="match status" value="1"/>
</dbReference>
<gene>
    <name evidence="2" type="ORF">LO50_19390</name>
</gene>
<evidence type="ECO:0000259" key="1">
    <source>
        <dbReference type="Pfam" id="PF20249"/>
    </source>
</evidence>
<dbReference type="RefSeq" id="WP_044316052.1">
    <property type="nucleotide sequence ID" value="NZ_JBITTV010000012.1"/>
</dbReference>
<feature type="domain" description="Toxin VasX N-terminal region" evidence="1">
    <location>
        <begin position="35"/>
        <end position="168"/>
    </location>
</feature>
<evidence type="ECO:0000313" key="3">
    <source>
        <dbReference type="Proteomes" id="UP000032439"/>
    </source>
</evidence>
<dbReference type="AlphaFoldDB" id="A0A0D7DZY7"/>
<dbReference type="InterPro" id="IPR046864">
    <property type="entry name" value="VasX_N"/>
</dbReference>
<sequence length="1079" mass="118683">MTARAQDRTLRLAHADQAAQQDFEKDDLSSPMASCPARQAEVFIVPVRYALAEQPAAHKRCRPASGTQSHPMALRRLRPGYLYLWHDQGPLRRFAVAADGQLLEQGLDDAASAVANGSSAGIALNKQYEALLLYTEIPLTAAVHQRLAGEPDERRARMRRISLTQIARTLEADHCPALDSAEQVMAELMPEIRERALSHDYAQNGDAYRGGVDTLGKQMMDEPTPERIQAYVHARTWLHERERAAARQPEAAEHAPGEWSAEPWDVPATETWLSSARSQAGELHGVFASLDDDLGVLRDLNHEQGMVNLREEAWDHQNAHKGLIAGFINSLITEDGAELSNLLNYRYRDRDIQLTPEQGETLLKAKHELKPLLDEETEVNQRLRHQIGHAAADARIADIRHREELVLAPTRPIIPADLHGQIQGVVMAYQAEKTRNMTDAKSGAQVAERVQLASMQEWIAKVAEPHREWLTARRDVLHRDMSTYLTRHGQALWYADYEDGTYCSWLSELSLNSLSELCSTGAGTQLAINLLRSPSVEQPFSLLSSGFTPPLVELADRASDVEGALTSANQAAVGELIGSLVASGKLAWLGDLGGPAGDDWSKAVSRLSAAFASLQVEHLSATAAVPANLIRRFPRPLQGLLLIMRLCVDAPIKAGNIGFALSGSVGQRLWDWGQQTGQRLQKGLAPTVTGVRSLNTFGGVLPLAALLLHLNNVRELNVRDQHRENDDVRGWEHLAESFKMGAAFSAVVGAAWEATGQVEIEWRGSKAPIVTLFGAITGGMAMVGAAFDLAKLSSEMQKEGAYWTSNHWVRLGHDGAVLGLMAAQTGLGGHATYMALTGQWTTQQAIKWFTLRMVPLNWILLIVEGLYLAWNYFKDSELQAFLEQCCWGNERRWGDSPASQGEELQSLIDLLFKPRLLAESRLVSRQIGHSGNNIVLDSQTASLQLFLPGADPKSTQLYVKLIAFDKLNAPTDCTRQWLNNLECHWLPIHQGMGLRLAGTVPRRADCTYWQLQVLYHSPLAMQAGSLDPQDPVVGGGMGMRYIITGSTIVEHGSSDGPLLSDCYSSVAVSPELLEPKDAI</sequence>